<dbReference type="AlphaFoldDB" id="A0A1H3LRW8"/>
<proteinExistence type="predicted"/>
<evidence type="ECO:0000313" key="1">
    <source>
        <dbReference type="EMBL" id="SDY67172.1"/>
    </source>
</evidence>
<dbReference type="Proteomes" id="UP000198640">
    <property type="component" value="Unassembled WGS sequence"/>
</dbReference>
<gene>
    <name evidence="1" type="ORF">SAMN05421881_105210</name>
</gene>
<dbReference type="EMBL" id="FNOY01000052">
    <property type="protein sequence ID" value="SDY67172.1"/>
    <property type="molecule type" value="Genomic_DNA"/>
</dbReference>
<sequence>MSNIAGKAYAMNVITPIRWTTAWLNKLIFWIALKRPSTLRGLITLSLIHYARWVIIGKNQFPHLDSSQPKEKLHYSYMLFFSNFNGSWDQYVDSFTFAIPGGLDLFWKWNIRYPKSVALTPFHHYIRYNQIETIHYYNAYPLATSNDVKSAKAVKDALIQFQCQSADDESDDNFLQRYNALLRGLQHDLGAMHPTPIVSMSAYQVERRKRWHDGSLQKEIAAQQAAQGGQNHDR</sequence>
<accession>A0A1H3LRW8</accession>
<name>A0A1H3LRW8_9PROT</name>
<protein>
    <submittedName>
        <fullName evidence="1">Uncharacterized protein</fullName>
    </submittedName>
</protein>
<dbReference type="STRING" id="44576.SAMN05421881_105210"/>
<keyword evidence="2" id="KW-1185">Reference proteome</keyword>
<dbReference type="RefSeq" id="WP_218132819.1">
    <property type="nucleotide sequence ID" value="NZ_FNOY01000052.1"/>
</dbReference>
<reference evidence="1 2" key="1">
    <citation type="submission" date="2016-10" db="EMBL/GenBank/DDBJ databases">
        <authorList>
            <person name="de Groot N.N."/>
        </authorList>
    </citation>
    <scope>NUCLEOTIDE SEQUENCE [LARGE SCALE GENOMIC DNA]</scope>
    <source>
        <strain evidence="1 2">Nm1</strain>
    </source>
</reference>
<organism evidence="1 2">
    <name type="scientific">Nitrosomonas halophila</name>
    <dbReference type="NCBI Taxonomy" id="44576"/>
    <lineage>
        <taxon>Bacteria</taxon>
        <taxon>Pseudomonadati</taxon>
        <taxon>Pseudomonadota</taxon>
        <taxon>Betaproteobacteria</taxon>
        <taxon>Nitrosomonadales</taxon>
        <taxon>Nitrosomonadaceae</taxon>
        <taxon>Nitrosomonas</taxon>
    </lineage>
</organism>
<evidence type="ECO:0000313" key="2">
    <source>
        <dbReference type="Proteomes" id="UP000198640"/>
    </source>
</evidence>